<sequence length="105" mass="11187">MRAAKITDLVAKSVIFILLFTTKPRPGLFPEMISGVALIDGANPPMIYAAMRNKMGLSYTSSPLAGVSLGNAIANDLCTTPSSVRLFSPLASRHDHALAAMQEVR</sequence>
<protein>
    <submittedName>
        <fullName evidence="1">Uncharacterized protein</fullName>
    </submittedName>
</protein>
<evidence type="ECO:0000313" key="2">
    <source>
        <dbReference type="Proteomes" id="UP000013526"/>
    </source>
</evidence>
<evidence type="ECO:0000313" key="1">
    <source>
        <dbReference type="EMBL" id="EOD54109.1"/>
    </source>
</evidence>
<gene>
    <name evidence="1" type="ORF">G113_16078</name>
</gene>
<reference evidence="1 2" key="1">
    <citation type="journal article" date="2013" name="Genome Announc.">
        <title>Draft Genome Sequence of Aeromonas molluscorum Strain 848TT, Isolated from Bivalve Molluscs.</title>
        <authorList>
            <person name="Spataro N."/>
            <person name="Farfan M."/>
            <person name="Albarral V."/>
            <person name="Sanglas A."/>
            <person name="Loren J.G."/>
            <person name="Fuste M.C."/>
            <person name="Bosch E."/>
        </authorList>
    </citation>
    <scope>NUCLEOTIDE SEQUENCE [LARGE SCALE GENOMIC DNA]</scope>
    <source>
        <strain evidence="1 2">848</strain>
    </source>
</reference>
<accession>R1H6M5</accession>
<dbReference type="AlphaFoldDB" id="R1H6M5"/>
<keyword evidence="2" id="KW-1185">Reference proteome</keyword>
<comment type="caution">
    <text evidence="1">The sequence shown here is derived from an EMBL/GenBank/DDBJ whole genome shotgun (WGS) entry which is preliminary data.</text>
</comment>
<dbReference type="PATRIC" id="fig|1268236.3.peg.3151"/>
<dbReference type="Proteomes" id="UP000013526">
    <property type="component" value="Unassembled WGS sequence"/>
</dbReference>
<dbReference type="EMBL" id="AQGQ01000133">
    <property type="protein sequence ID" value="EOD54109.1"/>
    <property type="molecule type" value="Genomic_DNA"/>
</dbReference>
<proteinExistence type="predicted"/>
<organism evidence="1 2">
    <name type="scientific">Aeromonas molluscorum 848</name>
    <dbReference type="NCBI Taxonomy" id="1268236"/>
    <lineage>
        <taxon>Bacteria</taxon>
        <taxon>Pseudomonadati</taxon>
        <taxon>Pseudomonadota</taxon>
        <taxon>Gammaproteobacteria</taxon>
        <taxon>Aeromonadales</taxon>
        <taxon>Aeromonadaceae</taxon>
        <taxon>Aeromonas</taxon>
    </lineage>
</organism>
<name>R1H6M5_9GAMM</name>